<comment type="caution">
    <text evidence="1">The sequence shown here is derived from an EMBL/GenBank/DDBJ whole genome shotgun (WGS) entry which is preliminary data.</text>
</comment>
<dbReference type="Proteomes" id="UP000717585">
    <property type="component" value="Unassembled WGS sequence"/>
</dbReference>
<evidence type="ECO:0000313" key="1">
    <source>
        <dbReference type="EMBL" id="KAG9393061.1"/>
    </source>
</evidence>
<accession>A0A8J6AS55</accession>
<dbReference type="OrthoDB" id="74835at2759"/>
<proteinExistence type="predicted"/>
<gene>
    <name evidence="1" type="ORF">J8273_3190</name>
</gene>
<dbReference type="AlphaFoldDB" id="A0A8J6AS55"/>
<sequence>MQSDFLFFVADASLNVVYSLSNNIPMLNHGDLPEMHEAALANLAQGPFSYVISSALNFGIRMMPSEFMFVFAHPSGSHLSAEHVSNLLIRLQSLTEMADGPNYYADEPKQLKEMFSAIEEAITTAIGRPLQPTLAAHEASFFLPAGKQTRAKFTAALDTLDLGMAAVLYRGEYIVTTEAFMRLHTVERDLLQFVLPLEDGEDSVDSELYLPFSNPAVTSRTALVRCSANVVVLAVGCPPLDQFKEKVAAAFADLTEEDESLPATLDPFDACLVIDSAGRALVSHPEALERLMTDEEYAYPLYRPVQAASVMPDGRALLHVRRKGAMAVGVGIGERSVLVTRLLELIGEIAIPVV</sequence>
<evidence type="ECO:0000313" key="2">
    <source>
        <dbReference type="Proteomes" id="UP000717585"/>
    </source>
</evidence>
<protein>
    <submittedName>
        <fullName evidence="1">Uncharacterized protein</fullName>
    </submittedName>
</protein>
<keyword evidence="2" id="KW-1185">Reference proteome</keyword>
<reference evidence="1" key="1">
    <citation type="submission" date="2021-05" db="EMBL/GenBank/DDBJ databases">
        <title>A free-living protist that lacks canonical eukaryotic 1 DNA replication and segregation systems.</title>
        <authorList>
            <person name="Salas-Leiva D.E."/>
            <person name="Tromer E.C."/>
            <person name="Curtis B.A."/>
            <person name="Jerlstrom-Hultqvist J."/>
            <person name="Kolisko M."/>
            <person name="Yi Z."/>
            <person name="Salas-Leiva J.S."/>
            <person name="Gallot-Lavallee L."/>
            <person name="Kops G.J.P.L."/>
            <person name="Archibald J.M."/>
            <person name="Simpson A.G.B."/>
            <person name="Roger A.J."/>
        </authorList>
    </citation>
    <scope>NUCLEOTIDE SEQUENCE</scope>
    <source>
        <strain evidence="1">BICM</strain>
    </source>
</reference>
<organism evidence="1 2">
    <name type="scientific">Carpediemonas membranifera</name>
    <dbReference type="NCBI Taxonomy" id="201153"/>
    <lineage>
        <taxon>Eukaryota</taxon>
        <taxon>Metamonada</taxon>
        <taxon>Carpediemonas-like organisms</taxon>
        <taxon>Carpediemonas</taxon>
    </lineage>
</organism>
<name>A0A8J6AS55_9EUKA</name>
<dbReference type="EMBL" id="JAHDYR010000025">
    <property type="protein sequence ID" value="KAG9393061.1"/>
    <property type="molecule type" value="Genomic_DNA"/>
</dbReference>